<evidence type="ECO:0000256" key="2">
    <source>
        <dbReference type="ARBA" id="ARBA00022676"/>
    </source>
</evidence>
<dbReference type="Gene3D" id="3.90.550.10">
    <property type="entry name" value="Spore Coat Polysaccharide Biosynthesis Protein SpsA, Chain A"/>
    <property type="match status" value="1"/>
</dbReference>
<keyword evidence="4" id="KW-1133">Transmembrane helix</keyword>
<dbReference type="Proteomes" id="UP001203058">
    <property type="component" value="Unassembled WGS sequence"/>
</dbReference>
<proteinExistence type="inferred from homology"/>
<dbReference type="InterPro" id="IPR029044">
    <property type="entry name" value="Nucleotide-diphossugar_trans"/>
</dbReference>
<dbReference type="Pfam" id="PF13641">
    <property type="entry name" value="Glyco_tranf_2_3"/>
    <property type="match status" value="1"/>
</dbReference>
<dbReference type="EMBL" id="JAKZHW010000001">
    <property type="protein sequence ID" value="MCH8614691.1"/>
    <property type="molecule type" value="Genomic_DNA"/>
</dbReference>
<gene>
    <name evidence="5" type="ORF">LZ016_01030</name>
</gene>
<comment type="caution">
    <text evidence="5">The sequence shown here is derived from an EMBL/GenBank/DDBJ whole genome shotgun (WGS) entry which is preliminary data.</text>
</comment>
<feature type="transmembrane region" description="Helical" evidence="4">
    <location>
        <begin position="288"/>
        <end position="318"/>
    </location>
</feature>
<feature type="transmembrane region" description="Helical" evidence="4">
    <location>
        <begin position="324"/>
        <end position="345"/>
    </location>
</feature>
<dbReference type="PANTHER" id="PTHR43630:SF1">
    <property type="entry name" value="POLY-BETA-1,6-N-ACETYL-D-GLUCOSAMINE SYNTHASE"/>
    <property type="match status" value="1"/>
</dbReference>
<dbReference type="CDD" id="cd06438">
    <property type="entry name" value="EpsO_like"/>
    <property type="match status" value="1"/>
</dbReference>
<keyword evidence="6" id="KW-1185">Reference proteome</keyword>
<dbReference type="PANTHER" id="PTHR43630">
    <property type="entry name" value="POLY-BETA-1,6-N-ACETYL-D-GLUCOSAMINE SYNTHASE"/>
    <property type="match status" value="1"/>
</dbReference>
<dbReference type="SUPFAM" id="SSF53448">
    <property type="entry name" value="Nucleotide-diphospho-sugar transferases"/>
    <property type="match status" value="1"/>
</dbReference>
<accession>A0ABS9VIA1</accession>
<evidence type="ECO:0000256" key="3">
    <source>
        <dbReference type="ARBA" id="ARBA00022679"/>
    </source>
</evidence>
<dbReference type="RefSeq" id="WP_241445190.1">
    <property type="nucleotide sequence ID" value="NZ_JAKZHW010000001.1"/>
</dbReference>
<organism evidence="5 6">
    <name type="scientific">Sphingomonas telluris</name>
    <dbReference type="NCBI Taxonomy" id="2907998"/>
    <lineage>
        <taxon>Bacteria</taxon>
        <taxon>Pseudomonadati</taxon>
        <taxon>Pseudomonadota</taxon>
        <taxon>Alphaproteobacteria</taxon>
        <taxon>Sphingomonadales</taxon>
        <taxon>Sphingomonadaceae</taxon>
        <taxon>Sphingomonas</taxon>
    </lineage>
</organism>
<name>A0ABS9VIA1_9SPHN</name>
<evidence type="ECO:0000256" key="1">
    <source>
        <dbReference type="ARBA" id="ARBA00006739"/>
    </source>
</evidence>
<reference evidence="5 6" key="1">
    <citation type="submission" date="2022-03" db="EMBL/GenBank/DDBJ databases">
        <authorList>
            <person name="Jo J.-H."/>
            <person name="Im W.-T."/>
        </authorList>
    </citation>
    <scope>NUCLEOTIDE SEQUENCE [LARGE SCALE GENOMIC DNA]</scope>
    <source>
        <strain evidence="5 6">SM33</strain>
    </source>
</reference>
<comment type="similarity">
    <text evidence="1">Belongs to the glycosyltransferase 2 family.</text>
</comment>
<sequence>MTALVALLLAPFAVLTLFFTIEVLAGLPRMRGGRRNRATTTSAVIVIPAHDEAAVIAATLRNLKEALSAGIRVLVVADNCDDATVELAREHGVEVLERNDSERRGKGYALDYAAAHLAANPPDVFMVLDADCSIDGPSLQALVDEVAKSGRPCQTVNLLRANRDGSPLVQVSTFAFMLKNLVRQRGLQRLAGRVHLTGTGMAMPFALFSASGQVRSSIVEDLALGLELADAGHAPKLVTDAFVWSGGAGEAGTMIQRRRWEGGFIATALRHAPRLALRSLARGDIRGLLAGLDLLVPPLALFALLNAGVLIFATLLTLVSGAGAWPVVVQLSLLTAAGFAVLLAWLREGREFMSLGALVRMPLYVLWKIPLYLGLARRGAPDEWLRTGR</sequence>
<feature type="transmembrane region" description="Helical" evidence="4">
    <location>
        <begin position="6"/>
        <end position="27"/>
    </location>
</feature>
<keyword evidence="2" id="KW-0328">Glycosyltransferase</keyword>
<protein>
    <submittedName>
        <fullName evidence="5">Glycosyltransferase family 2 protein</fullName>
    </submittedName>
</protein>
<keyword evidence="4" id="KW-0472">Membrane</keyword>
<keyword evidence="3" id="KW-0808">Transferase</keyword>
<evidence type="ECO:0000313" key="5">
    <source>
        <dbReference type="EMBL" id="MCH8614691.1"/>
    </source>
</evidence>
<evidence type="ECO:0000313" key="6">
    <source>
        <dbReference type="Proteomes" id="UP001203058"/>
    </source>
</evidence>
<evidence type="ECO:0000256" key="4">
    <source>
        <dbReference type="SAM" id="Phobius"/>
    </source>
</evidence>
<keyword evidence="4" id="KW-0812">Transmembrane</keyword>